<dbReference type="Proteomes" id="UP000252357">
    <property type="component" value="Unassembled WGS sequence"/>
</dbReference>
<reference evidence="1 2" key="1">
    <citation type="journal article" date="2018" name="Int. J. Syst. Evol. Microbiol.">
        <title>Parvibium lacunae gen. nov., sp. nov., a new member of the family Alcaligenaceae isolated from a freshwater pond.</title>
        <authorList>
            <person name="Chen W.M."/>
            <person name="Xie P.B."/>
            <person name="Hsu M.Y."/>
            <person name="Sheu S.Y."/>
        </authorList>
    </citation>
    <scope>NUCLEOTIDE SEQUENCE [LARGE SCALE GENOMIC DNA]</scope>
    <source>
        <strain evidence="1 2">KMB9</strain>
    </source>
</reference>
<name>A0A368L0V6_9BURK</name>
<protein>
    <submittedName>
        <fullName evidence="1">DUF2946 family protein</fullName>
    </submittedName>
</protein>
<comment type="caution">
    <text evidence="1">The sequence shown here is derived from an EMBL/GenBank/DDBJ whole genome shotgun (WGS) entry which is preliminary data.</text>
</comment>
<dbReference type="InterPro" id="IPR021332">
    <property type="entry name" value="DUF2944"/>
</dbReference>
<dbReference type="Pfam" id="PF11161">
    <property type="entry name" value="DUF2944"/>
    <property type="match status" value="1"/>
</dbReference>
<sequence>MWALWRARIQDTCNGCHNDCCNFFRISSMDDLVLQALQKWPQVPAVRGWLKLDPRGRWLIRQPADAATAGVATPHRQARFAPITNLQMIAFINRNYVVESRAPALIAPNPATDPKPWQAYFQNGPQRVYVNYALGPYVWRLDTEPTTGTQRLLAHTGQVGTSILACWLDAARHVWIETELGTGTLSDQDLATWSAHLDCAAPDWLEELLTATGPLTELAGAAPIAWLFNQQRYPVSLRLQGGR</sequence>
<organism evidence="1 2">
    <name type="scientific">Parvibium lacunae</name>
    <dbReference type="NCBI Taxonomy" id="1888893"/>
    <lineage>
        <taxon>Bacteria</taxon>
        <taxon>Pseudomonadati</taxon>
        <taxon>Pseudomonadota</taxon>
        <taxon>Betaproteobacteria</taxon>
        <taxon>Burkholderiales</taxon>
        <taxon>Alcaligenaceae</taxon>
        <taxon>Parvibium</taxon>
    </lineage>
</organism>
<dbReference type="AlphaFoldDB" id="A0A368L0V6"/>
<gene>
    <name evidence="1" type="ORF">DU000_10280</name>
</gene>
<accession>A0A368L0V6</accession>
<evidence type="ECO:0000313" key="1">
    <source>
        <dbReference type="EMBL" id="RCS56729.1"/>
    </source>
</evidence>
<dbReference type="EMBL" id="QPGB01000005">
    <property type="protein sequence ID" value="RCS56729.1"/>
    <property type="molecule type" value="Genomic_DNA"/>
</dbReference>
<proteinExistence type="predicted"/>
<evidence type="ECO:0000313" key="2">
    <source>
        <dbReference type="Proteomes" id="UP000252357"/>
    </source>
</evidence>
<keyword evidence="2" id="KW-1185">Reference proteome</keyword>